<proteinExistence type="predicted"/>
<protein>
    <submittedName>
        <fullName evidence="1">Uncharacterized protein</fullName>
    </submittedName>
</protein>
<evidence type="ECO:0000313" key="1">
    <source>
        <dbReference type="EMBL" id="MBQ0599235.1"/>
    </source>
</evidence>
<organism evidence="1 2">
    <name type="scientific">Klebsiella oxytoca</name>
    <dbReference type="NCBI Taxonomy" id="571"/>
    <lineage>
        <taxon>Bacteria</taxon>
        <taxon>Pseudomonadati</taxon>
        <taxon>Pseudomonadota</taxon>
        <taxon>Gammaproteobacteria</taxon>
        <taxon>Enterobacterales</taxon>
        <taxon>Enterobacteriaceae</taxon>
        <taxon>Klebsiella/Raoultella group</taxon>
        <taxon>Klebsiella</taxon>
    </lineage>
</organism>
<name>A0AAP2BFQ6_KLEOX</name>
<dbReference type="Proteomes" id="UP000673434">
    <property type="component" value="Unassembled WGS sequence"/>
</dbReference>
<keyword evidence="2" id="KW-1185">Reference proteome</keyword>
<comment type="caution">
    <text evidence="1">The sequence shown here is derived from an EMBL/GenBank/DDBJ whole genome shotgun (WGS) entry which is preliminary data.</text>
</comment>
<dbReference type="EMBL" id="JAGKON010000004">
    <property type="protein sequence ID" value="MBQ0599235.1"/>
    <property type="molecule type" value="Genomic_DNA"/>
</dbReference>
<sequence length="57" mass="6923">MLMMVITKEVFRFEMSQLERGLTEVKLARLHESLNNMTLEEYRQHHYLVGILKNTWN</sequence>
<evidence type="ECO:0000313" key="2">
    <source>
        <dbReference type="Proteomes" id="UP000673434"/>
    </source>
</evidence>
<accession>A0AAP2BFQ6</accession>
<reference evidence="1 2" key="1">
    <citation type="submission" date="2021-03" db="EMBL/GenBank/DDBJ databases">
        <authorList>
            <person name="Stanton E."/>
        </authorList>
    </citation>
    <scope>NUCLEOTIDE SEQUENCE [LARGE SCALE GENOMIC DNA]</scope>
    <source>
        <strain evidence="1 2">2020EL-00037</strain>
    </source>
</reference>
<dbReference type="RefSeq" id="WP_185946296.1">
    <property type="nucleotide sequence ID" value="NZ_CABGTQ010000012.1"/>
</dbReference>
<dbReference type="AlphaFoldDB" id="A0AAP2BFQ6"/>
<gene>
    <name evidence="1" type="ORF">J7S78_05435</name>
</gene>